<dbReference type="Proteomes" id="UP001623041">
    <property type="component" value="Unassembled WGS sequence"/>
</dbReference>
<reference evidence="2 3" key="1">
    <citation type="submission" date="2024-11" db="EMBL/GenBank/DDBJ databases">
        <authorList>
            <person name="Lucas J.A."/>
        </authorList>
    </citation>
    <scope>NUCLEOTIDE SEQUENCE [LARGE SCALE GENOMIC DNA]</scope>
    <source>
        <strain evidence="2 3">Z 5.4</strain>
    </source>
</reference>
<dbReference type="EMBL" id="JBJHQH010000010">
    <property type="protein sequence ID" value="MFK9092780.1"/>
    <property type="molecule type" value="Genomic_DNA"/>
</dbReference>
<sequence length="163" mass="18707">MKMHVGVNVTNLMESIEFYKKVFNAEPVKVKSDYAKFLLDDPGLNFTLNLKGQVSGNQVGHFGFQVNSLEEVLQHKERLEKLGFFAREEMDVTCCYATQDKFWVTDPNGNEWEFFYKKTDVEDMHNNDSVCCKSTVEQKDEQLNASCCTPNVQKVELVVDSSK</sequence>
<name>A0ABW8RH05_9BACI</name>
<accession>A0ABW8RH05</accession>
<dbReference type="Pfam" id="PF00903">
    <property type="entry name" value="Glyoxalase"/>
    <property type="match status" value="1"/>
</dbReference>
<keyword evidence="3" id="KW-1185">Reference proteome</keyword>
<proteinExistence type="predicted"/>
<evidence type="ECO:0000313" key="2">
    <source>
        <dbReference type="EMBL" id="MFK9092780.1"/>
    </source>
</evidence>
<evidence type="ECO:0000313" key="3">
    <source>
        <dbReference type="Proteomes" id="UP001623041"/>
    </source>
</evidence>
<dbReference type="InterPro" id="IPR004360">
    <property type="entry name" value="Glyas_Fos-R_dOase_dom"/>
</dbReference>
<dbReference type="PROSITE" id="PS51819">
    <property type="entry name" value="VOC"/>
    <property type="match status" value="1"/>
</dbReference>
<gene>
    <name evidence="2" type="ORF">ACJEBI_14995</name>
</gene>
<comment type="caution">
    <text evidence="2">The sequence shown here is derived from an EMBL/GenBank/DDBJ whole genome shotgun (WGS) entry which is preliminary data.</text>
</comment>
<dbReference type="RefSeq" id="WP_406581349.1">
    <property type="nucleotide sequence ID" value="NZ_JBJHQH010000010.1"/>
</dbReference>
<dbReference type="PANTHER" id="PTHR41294:SF1">
    <property type="entry name" value="CADMIUM-INDUCED PROTEIN CADI"/>
    <property type="match status" value="1"/>
</dbReference>
<dbReference type="SUPFAM" id="SSF54593">
    <property type="entry name" value="Glyoxalase/Bleomycin resistance protein/Dihydroxybiphenyl dioxygenase"/>
    <property type="match status" value="1"/>
</dbReference>
<organism evidence="2 3">
    <name type="scientific">Bacillus salipaludis</name>
    <dbReference type="NCBI Taxonomy" id="2547811"/>
    <lineage>
        <taxon>Bacteria</taxon>
        <taxon>Bacillati</taxon>
        <taxon>Bacillota</taxon>
        <taxon>Bacilli</taxon>
        <taxon>Bacillales</taxon>
        <taxon>Bacillaceae</taxon>
        <taxon>Bacillus</taxon>
    </lineage>
</organism>
<feature type="domain" description="VOC" evidence="1">
    <location>
        <begin position="1"/>
        <end position="117"/>
    </location>
</feature>
<dbReference type="InterPro" id="IPR029068">
    <property type="entry name" value="Glyas_Bleomycin-R_OHBP_Dase"/>
</dbReference>
<dbReference type="PANTHER" id="PTHR41294">
    <property type="entry name" value="CADMIUM-INDUCED PROTEIN CADI"/>
    <property type="match status" value="1"/>
</dbReference>
<evidence type="ECO:0000259" key="1">
    <source>
        <dbReference type="PROSITE" id="PS51819"/>
    </source>
</evidence>
<dbReference type="NCBIfam" id="NF041414">
    <property type="entry name" value="ArsI_CadI_VOC"/>
    <property type="match status" value="1"/>
</dbReference>
<dbReference type="InterPro" id="IPR049789">
    <property type="entry name" value="ArsI/CadI-like"/>
</dbReference>
<dbReference type="InterPro" id="IPR052393">
    <property type="entry name" value="Cadmium-induced_rsp"/>
</dbReference>
<dbReference type="Gene3D" id="3.10.180.10">
    <property type="entry name" value="2,3-Dihydroxybiphenyl 1,2-Dioxygenase, domain 1"/>
    <property type="match status" value="1"/>
</dbReference>
<protein>
    <submittedName>
        <fullName evidence="2">ArsI/CadI family heavy metal resistance metalloenzyme</fullName>
    </submittedName>
</protein>
<dbReference type="InterPro" id="IPR037523">
    <property type="entry name" value="VOC_core"/>
</dbReference>